<reference evidence="2 3" key="1">
    <citation type="submission" date="2016-05" db="EMBL/GenBank/DDBJ databases">
        <title>Genome sequencing reveals origins of a unique bacterial endosymbiosis in the earliest lineages of terrestrial Fungi.</title>
        <authorList>
            <consortium name="DOE Joint Genome Institute"/>
            <person name="Uehling J."/>
            <person name="Gryganskyi A."/>
            <person name="Hameed K."/>
            <person name="Tschaplinski T."/>
            <person name="Misztal P."/>
            <person name="Wu S."/>
            <person name="Desiro A."/>
            <person name="Vande Pol N."/>
            <person name="Du Z.-Y."/>
            <person name="Zienkiewicz A."/>
            <person name="Zienkiewicz K."/>
            <person name="Morin E."/>
            <person name="Tisserant E."/>
            <person name="Splivallo R."/>
            <person name="Hainaut M."/>
            <person name="Henrissat B."/>
            <person name="Ohm R."/>
            <person name="Kuo A."/>
            <person name="Yan J."/>
            <person name="Lipzen A."/>
            <person name="Nolan M."/>
            <person name="Labutti K."/>
            <person name="Barry K."/>
            <person name="Goldstein A."/>
            <person name="Labbe J."/>
            <person name="Schadt C."/>
            <person name="Tuskan G."/>
            <person name="Grigoriev I."/>
            <person name="Martin F."/>
            <person name="Vilgalys R."/>
            <person name="Bonito G."/>
        </authorList>
    </citation>
    <scope>NUCLEOTIDE SEQUENCE [LARGE SCALE GENOMIC DNA]</scope>
    <source>
        <strain evidence="2 3">AG-77</strain>
    </source>
</reference>
<dbReference type="Proteomes" id="UP000078512">
    <property type="component" value="Unassembled WGS sequence"/>
</dbReference>
<organism evidence="2 3">
    <name type="scientific">Linnemannia elongata AG-77</name>
    <dbReference type="NCBI Taxonomy" id="1314771"/>
    <lineage>
        <taxon>Eukaryota</taxon>
        <taxon>Fungi</taxon>
        <taxon>Fungi incertae sedis</taxon>
        <taxon>Mucoromycota</taxon>
        <taxon>Mortierellomycotina</taxon>
        <taxon>Mortierellomycetes</taxon>
        <taxon>Mortierellales</taxon>
        <taxon>Mortierellaceae</taxon>
        <taxon>Linnemannia</taxon>
    </lineage>
</organism>
<protein>
    <submittedName>
        <fullName evidence="2">Uncharacterized protein</fullName>
    </submittedName>
</protein>
<evidence type="ECO:0000256" key="1">
    <source>
        <dbReference type="SAM" id="Phobius"/>
    </source>
</evidence>
<gene>
    <name evidence="2" type="ORF">K457DRAFT_198717</name>
</gene>
<keyword evidence="3" id="KW-1185">Reference proteome</keyword>
<keyword evidence="1" id="KW-0812">Transmembrane</keyword>
<name>A0A197JEW5_9FUNG</name>
<evidence type="ECO:0000313" key="3">
    <source>
        <dbReference type="Proteomes" id="UP000078512"/>
    </source>
</evidence>
<keyword evidence="1" id="KW-1133">Transmembrane helix</keyword>
<accession>A0A197JEW5</accession>
<dbReference type="AlphaFoldDB" id="A0A197JEW5"/>
<sequence length="207" mass="23390">MAPKQRNKLQTKKKYITSDKFVSRIPFFFSCSFFRFFVFVTFLRLLFIAILYHHSFLSPHSPHLPHPQQSTLTHHSSYTFILLPLHPNRHPRALIDIPLILLLPLFHPCLAYPCRQILPAKNNNNKASTTSPANTYIHDVLSSLYLLTLPCPTFLPSNTSSLKNILSYITIYLAVVSSSSDTISTIPSHLPLLPFLRLSIPAAAAAP</sequence>
<keyword evidence="1" id="KW-0472">Membrane</keyword>
<evidence type="ECO:0000313" key="2">
    <source>
        <dbReference type="EMBL" id="OAQ23702.1"/>
    </source>
</evidence>
<feature type="transmembrane region" description="Helical" evidence="1">
    <location>
        <begin position="21"/>
        <end position="52"/>
    </location>
</feature>
<dbReference type="EMBL" id="KV442111">
    <property type="protein sequence ID" value="OAQ23702.1"/>
    <property type="molecule type" value="Genomic_DNA"/>
</dbReference>
<proteinExistence type="predicted"/>